<evidence type="ECO:0000259" key="2">
    <source>
        <dbReference type="Pfam" id="PF08327"/>
    </source>
</evidence>
<organism evidence="3 4">
    <name type="scientific">Microbacterium allomyrinae</name>
    <dbReference type="NCBI Taxonomy" id="2830666"/>
    <lineage>
        <taxon>Bacteria</taxon>
        <taxon>Bacillati</taxon>
        <taxon>Actinomycetota</taxon>
        <taxon>Actinomycetes</taxon>
        <taxon>Micrococcales</taxon>
        <taxon>Microbacteriaceae</taxon>
        <taxon>Microbacterium</taxon>
    </lineage>
</organism>
<comment type="similarity">
    <text evidence="1">Belongs to the AHA1 family.</text>
</comment>
<keyword evidence="4" id="KW-1185">Reference proteome</keyword>
<sequence length="224" mass="23880">MVDVNAQIAAVQRAVRSDERDGAQTRVQTLTQTYPSPIDDVWDAVTSAERIPRWFLPVSGDLRLGGRYQLEGNAGGEVLACDPPSGDEARYRVTWEFGGGMSWLEVALRSTGEESTRVELIHTARVADLPPGFWDIYGPGATGVGWDGGLLGLALHLAGSTDLPPEAAEAWAFTDEGRAFYRASADGWAAAQIADGAEPAVAHAAADATFGFYTGETPVEMLEP</sequence>
<dbReference type="SUPFAM" id="SSF55961">
    <property type="entry name" value="Bet v1-like"/>
    <property type="match status" value="1"/>
</dbReference>
<gene>
    <name evidence="3" type="ORF">KEC57_04010</name>
</gene>
<reference evidence="3" key="1">
    <citation type="submission" date="2021-04" db="EMBL/GenBank/DDBJ databases">
        <title>Microbacterium tenobrionis sp. nov. and Microbacterium allomyrinae sp. nov., isolated from larvae of Tenobrio molitor and Allomyrina dichotoma, respectively.</title>
        <authorList>
            <person name="Lee S.D."/>
        </authorList>
    </citation>
    <scope>NUCLEOTIDE SEQUENCE</scope>
    <source>
        <strain evidence="3">BWT-G7</strain>
    </source>
</reference>
<dbReference type="Pfam" id="PF08327">
    <property type="entry name" value="AHSA1"/>
    <property type="match status" value="1"/>
</dbReference>
<dbReference type="RefSeq" id="WP_229383230.1">
    <property type="nucleotide sequence ID" value="NZ_JAGTTN010000001.1"/>
</dbReference>
<protein>
    <submittedName>
        <fullName evidence="3">SRPBCC domain-containing protein</fullName>
    </submittedName>
</protein>
<dbReference type="InterPro" id="IPR023393">
    <property type="entry name" value="START-like_dom_sf"/>
</dbReference>
<name>A0A9X1LTG2_9MICO</name>
<feature type="domain" description="Activator of Hsp90 ATPase homologue 1/2-like C-terminal" evidence="2">
    <location>
        <begin position="37"/>
        <end position="126"/>
    </location>
</feature>
<dbReference type="Proteomes" id="UP001139354">
    <property type="component" value="Unassembled WGS sequence"/>
</dbReference>
<evidence type="ECO:0000313" key="3">
    <source>
        <dbReference type="EMBL" id="MCC2031343.1"/>
    </source>
</evidence>
<dbReference type="Gene3D" id="3.30.530.20">
    <property type="match status" value="1"/>
</dbReference>
<evidence type="ECO:0000313" key="4">
    <source>
        <dbReference type="Proteomes" id="UP001139354"/>
    </source>
</evidence>
<accession>A0A9X1LTG2</accession>
<evidence type="ECO:0000256" key="1">
    <source>
        <dbReference type="ARBA" id="ARBA00006817"/>
    </source>
</evidence>
<proteinExistence type="inferred from homology"/>
<dbReference type="InterPro" id="IPR013538">
    <property type="entry name" value="ASHA1/2-like_C"/>
</dbReference>
<dbReference type="EMBL" id="JAGTTN010000001">
    <property type="protein sequence ID" value="MCC2031343.1"/>
    <property type="molecule type" value="Genomic_DNA"/>
</dbReference>
<comment type="caution">
    <text evidence="3">The sequence shown here is derived from an EMBL/GenBank/DDBJ whole genome shotgun (WGS) entry which is preliminary data.</text>
</comment>
<dbReference type="AlphaFoldDB" id="A0A9X1LTG2"/>